<organism evidence="1 2">
    <name type="scientific">Blattamonas nauphoetae</name>
    <dbReference type="NCBI Taxonomy" id="2049346"/>
    <lineage>
        <taxon>Eukaryota</taxon>
        <taxon>Metamonada</taxon>
        <taxon>Preaxostyla</taxon>
        <taxon>Oxymonadida</taxon>
        <taxon>Blattamonas</taxon>
    </lineage>
</organism>
<protein>
    <submittedName>
        <fullName evidence="1">Uncharacterized protein</fullName>
    </submittedName>
</protein>
<dbReference type="EMBL" id="JARBJD010000143">
    <property type="protein sequence ID" value="KAK2950061.1"/>
    <property type="molecule type" value="Genomic_DNA"/>
</dbReference>
<keyword evidence="2" id="KW-1185">Reference proteome</keyword>
<evidence type="ECO:0000313" key="1">
    <source>
        <dbReference type="EMBL" id="KAK2950061.1"/>
    </source>
</evidence>
<dbReference type="Proteomes" id="UP001281761">
    <property type="component" value="Unassembled WGS sequence"/>
</dbReference>
<comment type="caution">
    <text evidence="1">The sequence shown here is derived from an EMBL/GenBank/DDBJ whole genome shotgun (WGS) entry which is preliminary data.</text>
</comment>
<reference evidence="1 2" key="1">
    <citation type="journal article" date="2022" name="bioRxiv">
        <title>Genomics of Preaxostyla Flagellates Illuminates Evolutionary Transitions and the Path Towards Mitochondrial Loss.</title>
        <authorList>
            <person name="Novak L.V.F."/>
            <person name="Treitli S.C."/>
            <person name="Pyrih J."/>
            <person name="Halakuc P."/>
            <person name="Pipaliya S.V."/>
            <person name="Vacek V."/>
            <person name="Brzon O."/>
            <person name="Soukal P."/>
            <person name="Eme L."/>
            <person name="Dacks J.B."/>
            <person name="Karnkowska A."/>
            <person name="Elias M."/>
            <person name="Hampl V."/>
        </authorList>
    </citation>
    <scope>NUCLEOTIDE SEQUENCE [LARGE SCALE GENOMIC DNA]</scope>
    <source>
        <strain evidence="1">NAU3</strain>
        <tissue evidence="1">Gut</tissue>
    </source>
</reference>
<evidence type="ECO:0000313" key="2">
    <source>
        <dbReference type="Proteomes" id="UP001281761"/>
    </source>
</evidence>
<name>A0ABQ9XC19_9EUKA</name>
<gene>
    <name evidence="1" type="ORF">BLNAU_14983</name>
</gene>
<sequence>MEIGQHQSLNGTIQFVLQNNQPRPCPLVSHIYWLLKPLFSILRVSKRSLPIDSSSIVTSLWTILSNPTNFDPFTPSLRQHTARLLFLLETLLYAVSTNVIDTYRQLQQFVITLAFSLVVSFPQSRDHVLLGISLLHPYASDLVRSFPDPEPFNLNPPQPALHYQPQPILDHYFSLPFPSILQPDVRLVVPSLFRSSVPPPSAYAQTLLNTLSQVQTGSLEFLQIRFAVSNLPYYHSQIDDSTRFLLYPFMRDPPFIAKQIDNLNLFKPPSLTTGAANEVVDPSEMSPLEWSFFFNSCWEMIDRKDFPGLQTNFKQLERFQVFLSSNQQTYAEHFKTLLSLLLQMICLPDAANIVPRPDVSGFTELGSRALSSIAPTNNELRTSMIQEIAKSIQTYPTLTVLHKLFVVLISTSSTTGSQ</sequence>
<proteinExistence type="predicted"/>
<accession>A0ABQ9XC19</accession>